<sequence length="200" mass="22917">MDLFSREPSANLLPRDGEVIYFGPILDASDHENHLQTLLESVPWESDELVMFGRRVTTSRKVAWYGDRPFAYKYSGSEKVALAWTSLLQDLKRRVEDLSGERFNSCLLNLYHDGSEGMGWHRDDESAIVRDSAIGSLSFGAERKFSFKHAETKEGVSLVLEKGSLLVMKGETQRHWLHALPKTKKSNEPRVNLTFRRMKE</sequence>
<comment type="caution">
    <text evidence="2">The sequence shown here is derived from an EMBL/GenBank/DDBJ whole genome shotgun (WGS) entry which is preliminary data.</text>
</comment>
<proteinExistence type="predicted"/>
<name>A0ABW2L715_9BACT</name>
<evidence type="ECO:0000313" key="3">
    <source>
        <dbReference type="Proteomes" id="UP001596472"/>
    </source>
</evidence>
<dbReference type="SUPFAM" id="SSF51197">
    <property type="entry name" value="Clavaminate synthase-like"/>
    <property type="match status" value="1"/>
</dbReference>
<dbReference type="InterPro" id="IPR005123">
    <property type="entry name" value="Oxoglu/Fe-dep_dioxygenase_dom"/>
</dbReference>
<dbReference type="PANTHER" id="PTHR31212">
    <property type="entry name" value="ALPHA-KETOGLUTARATE-DEPENDENT DIOXYGENASE ALKB HOMOLOG 3"/>
    <property type="match status" value="1"/>
</dbReference>
<feature type="domain" description="Fe2OG dioxygenase" evidence="1">
    <location>
        <begin position="102"/>
        <end position="199"/>
    </location>
</feature>
<evidence type="ECO:0000313" key="2">
    <source>
        <dbReference type="EMBL" id="MFC7337524.1"/>
    </source>
</evidence>
<dbReference type="Pfam" id="PF13532">
    <property type="entry name" value="2OG-FeII_Oxy_2"/>
    <property type="match status" value="1"/>
</dbReference>
<organism evidence="2 3">
    <name type="scientific">Haloferula chungangensis</name>
    <dbReference type="NCBI Taxonomy" id="1048331"/>
    <lineage>
        <taxon>Bacteria</taxon>
        <taxon>Pseudomonadati</taxon>
        <taxon>Verrucomicrobiota</taxon>
        <taxon>Verrucomicrobiia</taxon>
        <taxon>Verrucomicrobiales</taxon>
        <taxon>Verrucomicrobiaceae</taxon>
        <taxon>Haloferula</taxon>
    </lineage>
</organism>
<dbReference type="PROSITE" id="PS51471">
    <property type="entry name" value="FE2OG_OXY"/>
    <property type="match status" value="1"/>
</dbReference>
<dbReference type="InterPro" id="IPR037151">
    <property type="entry name" value="AlkB-like_sf"/>
</dbReference>
<dbReference type="GO" id="GO:0051213">
    <property type="term" value="F:dioxygenase activity"/>
    <property type="evidence" value="ECO:0007669"/>
    <property type="project" value="UniProtKB-KW"/>
</dbReference>
<dbReference type="EMBL" id="JBHTBS010000004">
    <property type="protein sequence ID" value="MFC7337524.1"/>
    <property type="molecule type" value="Genomic_DNA"/>
</dbReference>
<keyword evidence="2" id="KW-0223">Dioxygenase</keyword>
<dbReference type="PANTHER" id="PTHR31212:SF4">
    <property type="entry name" value="ALPHA-KETOGLUTARATE-DEPENDENT DIOXYGENASE ALKB HOMOLOG 3"/>
    <property type="match status" value="1"/>
</dbReference>
<dbReference type="RefSeq" id="WP_379711886.1">
    <property type="nucleotide sequence ID" value="NZ_JBHTBS010000004.1"/>
</dbReference>
<dbReference type="InterPro" id="IPR032854">
    <property type="entry name" value="ALKBH3"/>
</dbReference>
<protein>
    <submittedName>
        <fullName evidence="2">Alpha-ketoglutarate-dependent dioxygenase AlkB family protein</fullName>
    </submittedName>
</protein>
<dbReference type="Proteomes" id="UP001596472">
    <property type="component" value="Unassembled WGS sequence"/>
</dbReference>
<dbReference type="InterPro" id="IPR027450">
    <property type="entry name" value="AlkB-like"/>
</dbReference>
<keyword evidence="3" id="KW-1185">Reference proteome</keyword>
<dbReference type="Gene3D" id="2.60.120.590">
    <property type="entry name" value="Alpha-ketoglutarate-dependent dioxygenase AlkB-like"/>
    <property type="match status" value="1"/>
</dbReference>
<accession>A0ABW2L715</accession>
<keyword evidence="2" id="KW-0560">Oxidoreductase</keyword>
<evidence type="ECO:0000259" key="1">
    <source>
        <dbReference type="PROSITE" id="PS51471"/>
    </source>
</evidence>
<reference evidence="3" key="1">
    <citation type="journal article" date="2019" name="Int. J. Syst. Evol. Microbiol.">
        <title>The Global Catalogue of Microorganisms (GCM) 10K type strain sequencing project: providing services to taxonomists for standard genome sequencing and annotation.</title>
        <authorList>
            <consortium name="The Broad Institute Genomics Platform"/>
            <consortium name="The Broad Institute Genome Sequencing Center for Infectious Disease"/>
            <person name="Wu L."/>
            <person name="Ma J."/>
        </authorList>
    </citation>
    <scope>NUCLEOTIDE SEQUENCE [LARGE SCALE GENOMIC DNA]</scope>
    <source>
        <strain evidence="3">CGMCC 4.1467</strain>
    </source>
</reference>
<gene>
    <name evidence="2" type="ORF">ACFQY0_10080</name>
</gene>